<comment type="subunit">
    <text evidence="6">In the native structure, TdcB is in a dimeric form, whereas in the TdcB-AMP complex, it exists in a tetrameric form (dimer of dimers).</text>
</comment>
<evidence type="ECO:0000256" key="2">
    <source>
        <dbReference type="ARBA" id="ARBA00001933"/>
    </source>
</evidence>
<dbReference type="InterPro" id="IPR005789">
    <property type="entry name" value="Thr_deHydtase_catblc"/>
</dbReference>
<dbReference type="InterPro" id="IPR036052">
    <property type="entry name" value="TrpB-like_PALP_sf"/>
</dbReference>
<name>A0A542SNT1_9MICO</name>
<comment type="pathway">
    <text evidence="4">Amino-acid degradation; L-threonine degradation via propanoate pathway; propanoate from L-threonine: step 1/4.</text>
</comment>
<dbReference type="InterPro" id="IPR044561">
    <property type="entry name" value="ACT_ThrD-II-like"/>
</dbReference>
<evidence type="ECO:0000256" key="11">
    <source>
        <dbReference type="ARBA" id="ARBA00022898"/>
    </source>
</evidence>
<evidence type="ECO:0000256" key="5">
    <source>
        <dbReference type="ARBA" id="ARBA00010869"/>
    </source>
</evidence>
<evidence type="ECO:0000256" key="9">
    <source>
        <dbReference type="ARBA" id="ARBA00022533"/>
    </source>
</evidence>
<dbReference type="GO" id="GO:0003941">
    <property type="term" value="F:L-serine ammonia-lyase activity"/>
    <property type="evidence" value="ECO:0007669"/>
    <property type="project" value="TreeGrafter"/>
</dbReference>
<sequence length="402" mass="41583">MSETTVADAQAILAGRITTTPVAYSRALSELAGTEVWLKCENLQRTGSFKIRGALVRMEGLDADQRARGVVAASAGNHAQGVALAAAALGIDATIYMPEGAALPKVAATEAYGATVKLVGVNVADALQAAAQDAQDTGRVLIHPFNHPDIIAGQGTIAREIVDQIPGVRTIIAPLGGGGLVAGLVRGVREIDLSPQQAGIDVVGVQAARFAAYPASVAAGQPTLVHGSTTMADGIAVSEPGQVPFDIIVGTAKIATVEEEDISRALLHLLERSKLVVEPAGAVGVAALLAHPERFSQGPVCIVLSGGNVDPTVLLRVIRHGLAAAGRYLNLRVRLIDRPGALAELVDELARDGGNVMHVDHVRTGPDLAIDEVEVTFQVETKGPAHCAELLAGLRAHGYRVL</sequence>
<dbReference type="InterPro" id="IPR050147">
    <property type="entry name" value="Ser/Thr_Dehydratase"/>
</dbReference>
<accession>A0A542SNT1</accession>
<keyword evidence="11" id="KW-0663">Pyridoxal phosphate</keyword>
<dbReference type="InterPro" id="IPR045865">
    <property type="entry name" value="ACT-like_dom_sf"/>
</dbReference>
<keyword evidence="10" id="KW-0100">Branched-chain amino acid biosynthesis</keyword>
<dbReference type="NCBIfam" id="TIGR01127">
    <property type="entry name" value="ilvA_1Cterm"/>
    <property type="match status" value="1"/>
</dbReference>
<dbReference type="InterPro" id="IPR002912">
    <property type="entry name" value="ACT_dom"/>
</dbReference>
<comment type="function">
    <text evidence="13">Catalyzes the anaerobic formation of alpha-ketobutyrate and ammonia from threonine in a two-step reaction. The first step involved a dehydration of threonine and a production of enamine intermediates (aminocrotonate), which tautomerizes to its imine form (iminobutyrate). Both intermediates are unstable and short-lived. The second step is the nonenzymatic hydrolysis of the enamine/imine intermediates to form 2-ketobutyrate and free ammonia. In the low water environment of the cell, the second step is accelerated by RidA.</text>
</comment>
<dbReference type="RefSeq" id="WP_142111583.1">
    <property type="nucleotide sequence ID" value="NZ_BAAATB010000002.1"/>
</dbReference>
<dbReference type="InterPro" id="IPR000634">
    <property type="entry name" value="Ser/Thr_deHydtase_PyrdxlP-BS"/>
</dbReference>
<dbReference type="GO" id="GO:0009097">
    <property type="term" value="P:isoleucine biosynthetic process"/>
    <property type="evidence" value="ECO:0007669"/>
    <property type="project" value="UniProtKB-UniPathway"/>
</dbReference>
<dbReference type="GO" id="GO:0004794">
    <property type="term" value="F:threonine deaminase activity"/>
    <property type="evidence" value="ECO:0007669"/>
    <property type="project" value="UniProtKB-EC"/>
</dbReference>
<keyword evidence="10" id="KW-0028">Amino-acid biosynthesis</keyword>
<dbReference type="InterPro" id="IPR001926">
    <property type="entry name" value="TrpB-like_PALP"/>
</dbReference>
<evidence type="ECO:0000256" key="13">
    <source>
        <dbReference type="ARBA" id="ARBA00025527"/>
    </source>
</evidence>
<dbReference type="CDD" id="cd04886">
    <property type="entry name" value="ACT_ThrD-II-like"/>
    <property type="match status" value="1"/>
</dbReference>
<comment type="similarity">
    <text evidence="5">Belongs to the serine/threonine dehydratase family.</text>
</comment>
<comment type="caution">
    <text evidence="16">The sequence shown here is derived from an EMBL/GenBank/DDBJ whole genome shotgun (WGS) entry which is preliminary data.</text>
</comment>
<evidence type="ECO:0000256" key="4">
    <source>
        <dbReference type="ARBA" id="ARBA00004958"/>
    </source>
</evidence>
<gene>
    <name evidence="16" type="ORF">FB389_0940</name>
</gene>
<dbReference type="PANTHER" id="PTHR48078:SF6">
    <property type="entry name" value="L-THREONINE DEHYDRATASE CATABOLIC TDCB"/>
    <property type="match status" value="1"/>
</dbReference>
<dbReference type="PROSITE" id="PS00165">
    <property type="entry name" value="DEHYDRATASE_SER_THR"/>
    <property type="match status" value="1"/>
</dbReference>
<evidence type="ECO:0000256" key="1">
    <source>
        <dbReference type="ARBA" id="ARBA00001274"/>
    </source>
</evidence>
<evidence type="ECO:0000256" key="6">
    <source>
        <dbReference type="ARBA" id="ARBA00011447"/>
    </source>
</evidence>
<dbReference type="FunFam" id="3.40.50.1100:FF:000005">
    <property type="entry name" value="Threonine dehydratase catabolic"/>
    <property type="match status" value="1"/>
</dbReference>
<dbReference type="EC" id="4.3.1.19" evidence="7"/>
<evidence type="ECO:0000313" key="17">
    <source>
        <dbReference type="Proteomes" id="UP000316181"/>
    </source>
</evidence>
<evidence type="ECO:0000256" key="12">
    <source>
        <dbReference type="ARBA" id="ARBA00023239"/>
    </source>
</evidence>
<organism evidence="16 17">
    <name type="scientific">Rarobacter incanus</name>
    <dbReference type="NCBI Taxonomy" id="153494"/>
    <lineage>
        <taxon>Bacteria</taxon>
        <taxon>Bacillati</taxon>
        <taxon>Actinomycetota</taxon>
        <taxon>Actinomycetes</taxon>
        <taxon>Micrococcales</taxon>
        <taxon>Rarobacteraceae</taxon>
        <taxon>Rarobacter</taxon>
    </lineage>
</organism>
<dbReference type="UniPathway" id="UPA00047">
    <property type="reaction ID" value="UER00054"/>
</dbReference>
<evidence type="ECO:0000256" key="8">
    <source>
        <dbReference type="ARBA" id="ARBA00022248"/>
    </source>
</evidence>
<keyword evidence="12" id="KW-0456">Lyase</keyword>
<dbReference type="Gene3D" id="3.40.50.1100">
    <property type="match status" value="2"/>
</dbReference>
<comment type="catalytic activity">
    <reaction evidence="1">
        <text>L-threonine = 2-oxobutanoate + NH4(+)</text>
        <dbReference type="Rhea" id="RHEA:22108"/>
        <dbReference type="ChEBI" id="CHEBI:16763"/>
        <dbReference type="ChEBI" id="CHEBI:28938"/>
        <dbReference type="ChEBI" id="CHEBI:57926"/>
        <dbReference type="EC" id="4.3.1.19"/>
    </reaction>
</comment>
<dbReference type="GO" id="GO:0006567">
    <property type="term" value="P:L-threonine catabolic process"/>
    <property type="evidence" value="ECO:0007669"/>
    <property type="project" value="InterPro"/>
</dbReference>
<evidence type="ECO:0000256" key="14">
    <source>
        <dbReference type="ARBA" id="ARBA00031427"/>
    </source>
</evidence>
<evidence type="ECO:0000256" key="3">
    <source>
        <dbReference type="ARBA" id="ARBA00004810"/>
    </source>
</evidence>
<comment type="pathway">
    <text evidence="3">Amino-acid biosynthesis; L-isoleucine biosynthesis; 2-oxobutanoate from L-threonine: step 1/1.</text>
</comment>
<dbReference type="GO" id="GO:0030170">
    <property type="term" value="F:pyridoxal phosphate binding"/>
    <property type="evidence" value="ECO:0007669"/>
    <property type="project" value="InterPro"/>
</dbReference>
<dbReference type="SUPFAM" id="SSF55021">
    <property type="entry name" value="ACT-like"/>
    <property type="match status" value="1"/>
</dbReference>
<evidence type="ECO:0000313" key="16">
    <source>
        <dbReference type="EMBL" id="TQK76280.1"/>
    </source>
</evidence>
<proteinExistence type="inferred from homology"/>
<dbReference type="PANTHER" id="PTHR48078">
    <property type="entry name" value="THREONINE DEHYDRATASE, MITOCHONDRIAL-RELATED"/>
    <property type="match status" value="1"/>
</dbReference>
<evidence type="ECO:0000256" key="7">
    <source>
        <dbReference type="ARBA" id="ARBA00012096"/>
    </source>
</evidence>
<dbReference type="OrthoDB" id="9811476at2"/>
<comment type="cofactor">
    <cofactor evidence="2">
        <name>pyridoxal 5'-phosphate</name>
        <dbReference type="ChEBI" id="CHEBI:597326"/>
    </cofactor>
</comment>
<feature type="domain" description="ACT" evidence="15">
    <location>
        <begin position="330"/>
        <end position="402"/>
    </location>
</feature>
<keyword evidence="17" id="KW-1185">Reference proteome</keyword>
<dbReference type="SUPFAM" id="SSF53686">
    <property type="entry name" value="Tryptophan synthase beta subunit-like PLP-dependent enzymes"/>
    <property type="match status" value="1"/>
</dbReference>
<keyword evidence="10" id="KW-0412">Isoleucine biosynthesis</keyword>
<dbReference type="Proteomes" id="UP000316181">
    <property type="component" value="Unassembled WGS sequence"/>
</dbReference>
<dbReference type="CDD" id="cd01562">
    <property type="entry name" value="Thr-dehyd"/>
    <property type="match status" value="1"/>
</dbReference>
<reference evidence="16 17" key="1">
    <citation type="submission" date="2019-06" db="EMBL/GenBank/DDBJ databases">
        <title>Sequencing the genomes of 1000 actinobacteria strains.</title>
        <authorList>
            <person name="Klenk H.-P."/>
        </authorList>
    </citation>
    <scope>NUCLEOTIDE SEQUENCE [LARGE SCALE GENOMIC DNA]</scope>
    <source>
        <strain evidence="16 17">DSM 10596</strain>
    </source>
</reference>
<dbReference type="Pfam" id="PF00291">
    <property type="entry name" value="PALP"/>
    <property type="match status" value="1"/>
</dbReference>
<dbReference type="PROSITE" id="PS51671">
    <property type="entry name" value="ACT"/>
    <property type="match status" value="1"/>
</dbReference>
<evidence type="ECO:0000256" key="10">
    <source>
        <dbReference type="ARBA" id="ARBA00022624"/>
    </source>
</evidence>
<keyword evidence="9" id="KW-0021">Allosteric enzyme</keyword>
<dbReference type="EMBL" id="VFNV01000001">
    <property type="protein sequence ID" value="TQK76280.1"/>
    <property type="molecule type" value="Genomic_DNA"/>
</dbReference>
<evidence type="ECO:0000259" key="15">
    <source>
        <dbReference type="PROSITE" id="PS51671"/>
    </source>
</evidence>
<dbReference type="AlphaFoldDB" id="A0A542SNT1"/>
<dbReference type="GO" id="GO:0006565">
    <property type="term" value="P:L-serine catabolic process"/>
    <property type="evidence" value="ECO:0007669"/>
    <property type="project" value="TreeGrafter"/>
</dbReference>
<protein>
    <recommendedName>
        <fullName evidence="8">L-threonine dehydratase catabolic TdcB</fullName>
        <ecNumber evidence="7">4.3.1.19</ecNumber>
    </recommendedName>
    <alternativeName>
        <fullName evidence="14">Threonine deaminase</fullName>
    </alternativeName>
</protein>